<dbReference type="Pfam" id="PF24883">
    <property type="entry name" value="NPHP3_N"/>
    <property type="match status" value="1"/>
</dbReference>
<dbReference type="Gene3D" id="2.130.10.10">
    <property type="entry name" value="YVTN repeat-like/Quinoprotein amine dehydrogenase"/>
    <property type="match status" value="1"/>
</dbReference>
<dbReference type="InterPro" id="IPR036322">
    <property type="entry name" value="WD40_repeat_dom_sf"/>
</dbReference>
<dbReference type="PROSITE" id="PS50082">
    <property type="entry name" value="WD_REPEATS_2"/>
    <property type="match status" value="3"/>
</dbReference>
<dbReference type="InterPro" id="IPR056884">
    <property type="entry name" value="NPHP3-like_N"/>
</dbReference>
<evidence type="ECO:0000259" key="4">
    <source>
        <dbReference type="Pfam" id="PF24883"/>
    </source>
</evidence>
<evidence type="ECO:0000256" key="3">
    <source>
        <dbReference type="PROSITE-ProRule" id="PRU00221"/>
    </source>
</evidence>
<sequence length="1041" mass="116577">MMDNLTDSRLIAFPTTTTSLALSSHVFKDATLVTYNSIRQLLNNHPNFSKLKLLLYDQRLLSPSHCLGQAELDLTLCTDHENGFRGEVTLENDRKEVVGLLNLHIKRRDLTQDIDSERARIALEAVDKSAAGMTSPPQTIQILQDGIEAVDKVQQSVDALTGLSTRLVTLVESLETFIHPYASAAWNLLTFAVKMAGEEVQLDQSINTLIDTMHEMYAILVEMQLWRNESQRAILVQIAVQTKECGLLVKGYLEERQKSGFGQDLALSDIPYIEGFRYTSRPGCLRETRVAILNEIEGFLYGTKSDNIKRVILLAGGAGTGKSAIAHTIAERFDKGLRLGSSCFFDSTIPMRRDAVAVFRIIARDLASLDQNNKAKLWEKKVKENQAIRTTVSIREQFENFILKPAETLSLLVPIVIVMNALDECDDWKQLLEIFAAKMSKLPHNFRFLLTARPEDDILKRLQILDCVHVMRMDECTDKSSTNEDIERFIWNELQTVSSKLDRQWPNGSWVARLAESSGSLFLWASTACSFIKPSARNISAPVRQFNALVSNRGIIGDIDDLYQKVLGLKFSNQVVHEEILSNFKTLMKKILAAKIPLSRAALNVIFNDKSISEITEEILPHLGAFLTGTDEMTSLIQFHHFSFKEFLTDARRGKQFFIGEDTHSVNHEFALASLKIMNALKPDICSLMDPMALNPQTGEIQQCMDNWEAVVYACCCFWAVHLEASDVPMAADTQATSTSMNSLSAFLKKVSVGNWQNYLKLTVDVKRMLMVFHPLVSEHSLQIYHSAILFTPRNTELFKQYGWDNPLPHELLYPPSDWQALLCIMMGHTASVNSVVFSPQDDCLASCSYDGTVCLWDSQTGKQIGEAMTGHTGSVYSVVFTPQGDRLASCSHDGTIRLWDSQTGKQIGEAMTEQTGSVYSVVFSPQGDHLACCSDDGTLCLWDGYTGLPILNMLADHIVEPWIQSLDPTSISPDGWLLFSDCPLLWIPYKRHGVQSCQMTNDELTICICAETGMITFIKMPFSYVKNRLALATISTLNAE</sequence>
<dbReference type="Pfam" id="PF00400">
    <property type="entry name" value="WD40"/>
    <property type="match status" value="3"/>
</dbReference>
<dbReference type="HOGENOM" id="CLU_000288_6_0_1"/>
<gene>
    <name evidence="5" type="ORF">M422DRAFT_264252</name>
</gene>
<dbReference type="GO" id="GO:1990234">
    <property type="term" value="C:transferase complex"/>
    <property type="evidence" value="ECO:0007669"/>
    <property type="project" value="UniProtKB-ARBA"/>
</dbReference>
<accession>A0A0C9TTU5</accession>
<dbReference type="InterPro" id="IPR001680">
    <property type="entry name" value="WD40_rpt"/>
</dbReference>
<dbReference type="OrthoDB" id="9890280at2759"/>
<dbReference type="PANTHER" id="PTHR22847:SF637">
    <property type="entry name" value="WD REPEAT DOMAIN 5B"/>
    <property type="match status" value="1"/>
</dbReference>
<name>A0A0C9TTU5_SPHS4</name>
<protein>
    <recommendedName>
        <fullName evidence="4">Nephrocystin 3-like N-terminal domain-containing protein</fullName>
    </recommendedName>
</protein>
<dbReference type="PROSITE" id="PS00678">
    <property type="entry name" value="WD_REPEATS_1"/>
    <property type="match status" value="2"/>
</dbReference>
<reference evidence="5 6" key="1">
    <citation type="submission" date="2014-06" db="EMBL/GenBank/DDBJ databases">
        <title>Evolutionary Origins and Diversification of the Mycorrhizal Mutualists.</title>
        <authorList>
            <consortium name="DOE Joint Genome Institute"/>
            <consortium name="Mycorrhizal Genomics Consortium"/>
            <person name="Kohler A."/>
            <person name="Kuo A."/>
            <person name="Nagy L.G."/>
            <person name="Floudas D."/>
            <person name="Copeland A."/>
            <person name="Barry K.W."/>
            <person name="Cichocki N."/>
            <person name="Veneault-Fourrey C."/>
            <person name="LaButti K."/>
            <person name="Lindquist E.A."/>
            <person name="Lipzen A."/>
            <person name="Lundell T."/>
            <person name="Morin E."/>
            <person name="Murat C."/>
            <person name="Riley R."/>
            <person name="Ohm R."/>
            <person name="Sun H."/>
            <person name="Tunlid A."/>
            <person name="Henrissat B."/>
            <person name="Grigoriev I.V."/>
            <person name="Hibbett D.S."/>
            <person name="Martin F."/>
        </authorList>
    </citation>
    <scope>NUCLEOTIDE SEQUENCE [LARGE SCALE GENOMIC DNA]</scope>
    <source>
        <strain evidence="5 6">SS14</strain>
    </source>
</reference>
<evidence type="ECO:0000313" key="5">
    <source>
        <dbReference type="EMBL" id="KIJ33788.1"/>
    </source>
</evidence>
<proteinExistence type="predicted"/>
<feature type="domain" description="Nephrocystin 3-like N-terminal" evidence="4">
    <location>
        <begin position="306"/>
        <end position="453"/>
    </location>
</feature>
<feature type="repeat" description="WD" evidence="3">
    <location>
        <begin position="869"/>
        <end position="910"/>
    </location>
</feature>
<keyword evidence="6" id="KW-1185">Reference proteome</keyword>
<feature type="repeat" description="WD" evidence="3">
    <location>
        <begin position="826"/>
        <end position="867"/>
    </location>
</feature>
<organism evidence="5 6">
    <name type="scientific">Sphaerobolus stellatus (strain SS14)</name>
    <dbReference type="NCBI Taxonomy" id="990650"/>
    <lineage>
        <taxon>Eukaryota</taxon>
        <taxon>Fungi</taxon>
        <taxon>Dikarya</taxon>
        <taxon>Basidiomycota</taxon>
        <taxon>Agaricomycotina</taxon>
        <taxon>Agaricomycetes</taxon>
        <taxon>Phallomycetidae</taxon>
        <taxon>Geastrales</taxon>
        <taxon>Sphaerobolaceae</taxon>
        <taxon>Sphaerobolus</taxon>
    </lineage>
</organism>
<keyword evidence="2" id="KW-0677">Repeat</keyword>
<dbReference type="SUPFAM" id="SSF50978">
    <property type="entry name" value="WD40 repeat-like"/>
    <property type="match status" value="1"/>
</dbReference>
<dbReference type="InterPro" id="IPR019775">
    <property type="entry name" value="WD40_repeat_CS"/>
</dbReference>
<dbReference type="AlphaFoldDB" id="A0A0C9TTU5"/>
<feature type="repeat" description="WD" evidence="3">
    <location>
        <begin position="912"/>
        <end position="944"/>
    </location>
</feature>
<dbReference type="SMART" id="SM00320">
    <property type="entry name" value="WD40"/>
    <property type="match status" value="3"/>
</dbReference>
<dbReference type="PROSITE" id="PS50294">
    <property type="entry name" value="WD_REPEATS_REGION"/>
    <property type="match status" value="3"/>
</dbReference>
<dbReference type="SUPFAM" id="SSF52540">
    <property type="entry name" value="P-loop containing nucleoside triphosphate hydrolases"/>
    <property type="match status" value="1"/>
</dbReference>
<dbReference type="InterPro" id="IPR015943">
    <property type="entry name" value="WD40/YVTN_repeat-like_dom_sf"/>
</dbReference>
<dbReference type="Proteomes" id="UP000054279">
    <property type="component" value="Unassembled WGS sequence"/>
</dbReference>
<dbReference type="CDD" id="cd00200">
    <property type="entry name" value="WD40"/>
    <property type="match status" value="1"/>
</dbReference>
<evidence type="ECO:0000256" key="2">
    <source>
        <dbReference type="ARBA" id="ARBA00022737"/>
    </source>
</evidence>
<dbReference type="InterPro" id="IPR027417">
    <property type="entry name" value="P-loop_NTPase"/>
</dbReference>
<evidence type="ECO:0000256" key="1">
    <source>
        <dbReference type="ARBA" id="ARBA00022574"/>
    </source>
</evidence>
<dbReference type="EMBL" id="KN837208">
    <property type="protein sequence ID" value="KIJ33788.1"/>
    <property type="molecule type" value="Genomic_DNA"/>
</dbReference>
<dbReference type="Gene3D" id="3.40.50.300">
    <property type="entry name" value="P-loop containing nucleotide triphosphate hydrolases"/>
    <property type="match status" value="1"/>
</dbReference>
<keyword evidence="1 3" id="KW-0853">WD repeat</keyword>
<evidence type="ECO:0000313" key="6">
    <source>
        <dbReference type="Proteomes" id="UP000054279"/>
    </source>
</evidence>
<dbReference type="PANTHER" id="PTHR22847">
    <property type="entry name" value="WD40 REPEAT PROTEIN"/>
    <property type="match status" value="1"/>
</dbReference>